<dbReference type="EMBL" id="BAAALM010000016">
    <property type="protein sequence ID" value="GAA1217179.1"/>
    <property type="molecule type" value="Genomic_DNA"/>
</dbReference>
<protein>
    <recommendedName>
        <fullName evidence="5">Luciferase-like domain-containing protein</fullName>
    </recommendedName>
</protein>
<sequence length="268" mass="28365">MIGLDVVLPDEDPAMDPAALGELAVLAEQLGYRAAWLPDHLLPPGPFGRVHGGVYEPLVTLAHLAGHTRQLRLGTSVLVLPLREPFSVAKQAATLHRLSGGRLTLGVGTGWDATEFAAVGADFAARGANTDETLALLRELFAGRDPVEGHVFEPVPRTPVPLMVGGGSEGALRRAARFADEWQAVGIGPEEFGRRAARLRELAGAGRQVQPTVRTEWSGLDVDGTLTDVADMTMAFAAAGAATMAVHFGEVDGFAERMERFATTMGLN</sequence>
<dbReference type="RefSeq" id="WP_253855459.1">
    <property type="nucleotide sequence ID" value="NZ_BAAALM010000016.1"/>
</dbReference>
<keyword evidence="4" id="KW-0503">Monooxygenase</keyword>
<evidence type="ECO:0000313" key="7">
    <source>
        <dbReference type="Proteomes" id="UP001500467"/>
    </source>
</evidence>
<reference evidence="6 7" key="1">
    <citation type="journal article" date="2019" name="Int. J. Syst. Evol. Microbiol.">
        <title>The Global Catalogue of Microorganisms (GCM) 10K type strain sequencing project: providing services to taxonomists for standard genome sequencing and annotation.</title>
        <authorList>
            <consortium name="The Broad Institute Genomics Platform"/>
            <consortium name="The Broad Institute Genome Sequencing Center for Infectious Disease"/>
            <person name="Wu L."/>
            <person name="Ma J."/>
        </authorList>
    </citation>
    <scope>NUCLEOTIDE SEQUENCE [LARGE SCALE GENOMIC DNA]</scope>
    <source>
        <strain evidence="6 7">JCM 13022</strain>
    </source>
</reference>
<evidence type="ECO:0000256" key="4">
    <source>
        <dbReference type="ARBA" id="ARBA00023033"/>
    </source>
</evidence>
<dbReference type="InterPro" id="IPR011251">
    <property type="entry name" value="Luciferase-like_dom"/>
</dbReference>
<evidence type="ECO:0000256" key="1">
    <source>
        <dbReference type="ARBA" id="ARBA00022630"/>
    </source>
</evidence>
<dbReference type="InterPro" id="IPR036661">
    <property type="entry name" value="Luciferase-like_sf"/>
</dbReference>
<keyword evidence="2" id="KW-0288">FMN</keyword>
<evidence type="ECO:0000313" key="6">
    <source>
        <dbReference type="EMBL" id="GAA1217179.1"/>
    </source>
</evidence>
<evidence type="ECO:0000259" key="5">
    <source>
        <dbReference type="Pfam" id="PF00296"/>
    </source>
</evidence>
<dbReference type="SUPFAM" id="SSF51679">
    <property type="entry name" value="Bacterial luciferase-like"/>
    <property type="match status" value="1"/>
</dbReference>
<keyword evidence="3" id="KW-0560">Oxidoreductase</keyword>
<gene>
    <name evidence="6" type="ORF">GCM10009675_44440</name>
</gene>
<evidence type="ECO:0000256" key="3">
    <source>
        <dbReference type="ARBA" id="ARBA00023002"/>
    </source>
</evidence>
<evidence type="ECO:0000256" key="2">
    <source>
        <dbReference type="ARBA" id="ARBA00022643"/>
    </source>
</evidence>
<comment type="caution">
    <text evidence="6">The sequence shown here is derived from an EMBL/GenBank/DDBJ whole genome shotgun (WGS) entry which is preliminary data.</text>
</comment>
<dbReference type="InterPro" id="IPR050172">
    <property type="entry name" value="SsuD_RutA_monooxygenase"/>
</dbReference>
<proteinExistence type="predicted"/>
<dbReference type="PANTHER" id="PTHR42847">
    <property type="entry name" value="ALKANESULFONATE MONOOXYGENASE"/>
    <property type="match status" value="1"/>
</dbReference>
<keyword evidence="7" id="KW-1185">Reference proteome</keyword>
<dbReference type="Pfam" id="PF00296">
    <property type="entry name" value="Bac_luciferase"/>
    <property type="match status" value="1"/>
</dbReference>
<dbReference type="NCBIfam" id="TIGR03619">
    <property type="entry name" value="F420_Rv2161c"/>
    <property type="match status" value="1"/>
</dbReference>
<accession>A0ABN1VPX5</accession>
<dbReference type="PANTHER" id="PTHR42847:SF4">
    <property type="entry name" value="ALKANESULFONATE MONOOXYGENASE-RELATED"/>
    <property type="match status" value="1"/>
</dbReference>
<dbReference type="Proteomes" id="UP001500467">
    <property type="component" value="Unassembled WGS sequence"/>
</dbReference>
<keyword evidence="1" id="KW-0285">Flavoprotein</keyword>
<name>A0ABN1VPX5_9PSEU</name>
<dbReference type="InterPro" id="IPR019921">
    <property type="entry name" value="Lucif-like_OxRdtase_Rv2161c"/>
</dbReference>
<dbReference type="Gene3D" id="3.20.20.30">
    <property type="entry name" value="Luciferase-like domain"/>
    <property type="match status" value="1"/>
</dbReference>
<organism evidence="6 7">
    <name type="scientific">Prauserella alba</name>
    <dbReference type="NCBI Taxonomy" id="176898"/>
    <lineage>
        <taxon>Bacteria</taxon>
        <taxon>Bacillati</taxon>
        <taxon>Actinomycetota</taxon>
        <taxon>Actinomycetes</taxon>
        <taxon>Pseudonocardiales</taxon>
        <taxon>Pseudonocardiaceae</taxon>
        <taxon>Prauserella</taxon>
    </lineage>
</organism>
<feature type="domain" description="Luciferase-like" evidence="5">
    <location>
        <begin position="14"/>
        <end position="209"/>
    </location>
</feature>